<accession>A0A4S1XJ83</accession>
<reference evidence="1 2" key="1">
    <citation type="submission" date="2019-04" db="EMBL/GenBank/DDBJ databases">
        <title>Sphingomonas psychrotolerans sp. nov., isolated from soil in the Tianshan Mountains, Xinjiang, China.</title>
        <authorList>
            <person name="Luo Y."/>
            <person name="Sheng H."/>
        </authorList>
    </citation>
    <scope>NUCLEOTIDE SEQUENCE [LARGE SCALE GENOMIC DNA]</scope>
    <source>
        <strain evidence="1 2">ZFGT-11</strain>
    </source>
</reference>
<organism evidence="1 2">
    <name type="scientific">Sphingomonas gei</name>
    <dbReference type="NCBI Taxonomy" id="1395960"/>
    <lineage>
        <taxon>Bacteria</taxon>
        <taxon>Pseudomonadati</taxon>
        <taxon>Pseudomonadota</taxon>
        <taxon>Alphaproteobacteria</taxon>
        <taxon>Sphingomonadales</taxon>
        <taxon>Sphingomonadaceae</taxon>
        <taxon>Sphingomonas</taxon>
    </lineage>
</organism>
<name>A0A4S1XJ83_9SPHN</name>
<evidence type="ECO:0000313" key="2">
    <source>
        <dbReference type="Proteomes" id="UP000306147"/>
    </source>
</evidence>
<sequence>MTDETSEDRLKRLAQAGDWVMKFAELQGQDGEPPRSITFVGIEFKPLAYQQLVDARLHQPVTVPLDWHNARLVETDVPGVDLDGIAKGNATLESIFSSTTVSLQRGGWLPSGLAVTRRGVTVLPDRNVVAQIKARYDGGAVVTADRDFLDMLADLEVRINPLLFAMEGNGRGVPAPSLVEAQLQEAVQLIREALPKAELVIGDDNLKGALGLIEDTRPGLERRQAFLLDIAPSLDPPTSRRMLDARWREILEAADRHGVPLATLVVLAALSAAAVPNSGSPAKKVLKFRPGYAEGDAYNALADLRSLELLIHLYALFPEERPALFTADKALALFWTGIQPHGFRMESDGLTFDLAPVEALLPGDTITRWQEAIRAE</sequence>
<dbReference type="EMBL" id="SRXT01000001">
    <property type="protein sequence ID" value="TGX56301.1"/>
    <property type="molecule type" value="Genomic_DNA"/>
</dbReference>
<evidence type="ECO:0000313" key="1">
    <source>
        <dbReference type="EMBL" id="TGX56301.1"/>
    </source>
</evidence>
<dbReference type="Proteomes" id="UP000306147">
    <property type="component" value="Unassembled WGS sequence"/>
</dbReference>
<protein>
    <submittedName>
        <fullName evidence="1">Uncharacterized protein</fullName>
    </submittedName>
</protein>
<dbReference type="OrthoDB" id="7592563at2"/>
<comment type="caution">
    <text evidence="1">The sequence shown here is derived from an EMBL/GenBank/DDBJ whole genome shotgun (WGS) entry which is preliminary data.</text>
</comment>
<dbReference type="AlphaFoldDB" id="A0A4S1XJ83"/>
<gene>
    <name evidence="1" type="ORF">E5A73_01420</name>
</gene>
<proteinExistence type="predicted"/>
<keyword evidence="2" id="KW-1185">Reference proteome</keyword>